<feature type="domain" description="Pyridoxamine kinase/Phosphomethylpyrimidine kinase" evidence="6">
    <location>
        <begin position="84"/>
        <end position="266"/>
    </location>
</feature>
<gene>
    <name evidence="7" type="primary">pdxK</name>
    <name evidence="7" type="ORF">CAL24_09650</name>
</gene>
<reference evidence="8" key="1">
    <citation type="submission" date="2017-05" db="EMBL/GenBank/DDBJ databases">
        <title>Complete and WGS of Bordetella genogroups.</title>
        <authorList>
            <person name="Spilker T."/>
            <person name="Lipuma J."/>
        </authorList>
    </citation>
    <scope>NUCLEOTIDE SEQUENCE [LARGE SCALE GENOMIC DNA]</scope>
    <source>
        <strain evidence="8">AU8256</strain>
    </source>
</reference>
<dbReference type="Gene3D" id="3.40.1190.20">
    <property type="match status" value="1"/>
</dbReference>
<dbReference type="Proteomes" id="UP000215633">
    <property type="component" value="Unassembled WGS sequence"/>
</dbReference>
<evidence type="ECO:0000259" key="6">
    <source>
        <dbReference type="Pfam" id="PF08543"/>
    </source>
</evidence>
<keyword evidence="8" id="KW-1185">Reference proteome</keyword>
<comment type="caution">
    <text evidence="7">The sequence shown here is derived from an EMBL/GenBank/DDBJ whole genome shotgun (WGS) entry which is preliminary data.</text>
</comment>
<evidence type="ECO:0000256" key="4">
    <source>
        <dbReference type="ARBA" id="ARBA00022777"/>
    </source>
</evidence>
<dbReference type="EC" id="2.7.1.35" evidence="1"/>
<dbReference type="GO" id="GO:0008478">
    <property type="term" value="F:pyridoxal kinase activity"/>
    <property type="evidence" value="ECO:0007669"/>
    <property type="project" value="UniProtKB-EC"/>
</dbReference>
<dbReference type="NCBIfam" id="NF006034">
    <property type="entry name" value="PRK08176.1"/>
    <property type="match status" value="1"/>
</dbReference>
<dbReference type="InterPro" id="IPR013749">
    <property type="entry name" value="PM/HMP-P_kinase-1"/>
</dbReference>
<dbReference type="GO" id="GO:0009443">
    <property type="term" value="P:pyridoxal 5'-phosphate salvage"/>
    <property type="evidence" value="ECO:0007669"/>
    <property type="project" value="InterPro"/>
</dbReference>
<keyword evidence="2" id="KW-0808">Transferase</keyword>
<accession>A0A261VWA6</accession>
<protein>
    <recommendedName>
        <fullName evidence="1">pyridoxal kinase</fullName>
        <ecNumber evidence="1">2.7.1.35</ecNumber>
    </recommendedName>
</protein>
<evidence type="ECO:0000256" key="1">
    <source>
        <dbReference type="ARBA" id="ARBA00012104"/>
    </source>
</evidence>
<organism evidence="7 8">
    <name type="scientific">Bordetella genomosp. 2</name>
    <dbReference type="NCBI Taxonomy" id="1983456"/>
    <lineage>
        <taxon>Bacteria</taxon>
        <taxon>Pseudomonadati</taxon>
        <taxon>Pseudomonadota</taxon>
        <taxon>Betaproteobacteria</taxon>
        <taxon>Burkholderiales</taxon>
        <taxon>Alcaligenaceae</taxon>
        <taxon>Bordetella</taxon>
    </lineage>
</organism>
<dbReference type="GO" id="GO:0005829">
    <property type="term" value="C:cytosol"/>
    <property type="evidence" value="ECO:0007669"/>
    <property type="project" value="TreeGrafter"/>
</dbReference>
<keyword evidence="3" id="KW-0547">Nucleotide-binding</keyword>
<dbReference type="InterPro" id="IPR004625">
    <property type="entry name" value="PyrdxlKinase"/>
</dbReference>
<dbReference type="GO" id="GO:0008902">
    <property type="term" value="F:hydroxymethylpyrimidine kinase activity"/>
    <property type="evidence" value="ECO:0007669"/>
    <property type="project" value="TreeGrafter"/>
</dbReference>
<dbReference type="PANTHER" id="PTHR10534">
    <property type="entry name" value="PYRIDOXAL KINASE"/>
    <property type="match status" value="1"/>
</dbReference>
<sequence>MNTPAALRPLPVDVISIQSQVVYGHVGNNAAIPTLQSMGLRVAAVPTVLLSNTPHYPSLHGGAIPADWFAGYLRDLEARGVLAGARAVMVGFLGDPDQAGMLADWLDGATRAHPQLRVHVDPVIGDFDHGIYTDPRLTQAWRTRLLPRAHGLTPNHFELEQLTGASLATRDDTLAAAARLLDGATDWVVVTSAAPRDSPAGAMQVALVTRTLRRVFSHPVVPCAAKGIGDLFAARLAGHVLGGMPLEHAVERACAHVVAVLRDTAARGWEELALPLHGPAAGAAS</sequence>
<keyword evidence="5" id="KW-0067">ATP-binding</keyword>
<dbReference type="PANTHER" id="PTHR10534:SF15">
    <property type="entry name" value="PYRIDOXINE_PYRIDOXAL_PYRIDOXAMINE KINASE"/>
    <property type="match status" value="1"/>
</dbReference>
<dbReference type="GO" id="GO:0005524">
    <property type="term" value="F:ATP binding"/>
    <property type="evidence" value="ECO:0007669"/>
    <property type="project" value="UniProtKB-KW"/>
</dbReference>
<keyword evidence="4 7" id="KW-0418">Kinase</keyword>
<evidence type="ECO:0000256" key="5">
    <source>
        <dbReference type="ARBA" id="ARBA00022840"/>
    </source>
</evidence>
<proteinExistence type="predicted"/>
<dbReference type="AlphaFoldDB" id="A0A261VWA6"/>
<dbReference type="EMBL" id="NEVT01000004">
    <property type="protein sequence ID" value="OZI78375.1"/>
    <property type="molecule type" value="Genomic_DNA"/>
</dbReference>
<evidence type="ECO:0000313" key="8">
    <source>
        <dbReference type="Proteomes" id="UP000215633"/>
    </source>
</evidence>
<dbReference type="SUPFAM" id="SSF53613">
    <property type="entry name" value="Ribokinase-like"/>
    <property type="match status" value="1"/>
</dbReference>
<dbReference type="CDD" id="cd01173">
    <property type="entry name" value="pyridoxal_pyridoxamine_kinase"/>
    <property type="match status" value="1"/>
</dbReference>
<evidence type="ECO:0000256" key="3">
    <source>
        <dbReference type="ARBA" id="ARBA00022741"/>
    </source>
</evidence>
<evidence type="ECO:0000256" key="2">
    <source>
        <dbReference type="ARBA" id="ARBA00022679"/>
    </source>
</evidence>
<evidence type="ECO:0000313" key="7">
    <source>
        <dbReference type="EMBL" id="OZI78375.1"/>
    </source>
</evidence>
<name>A0A261VWA6_9BORD</name>
<dbReference type="InterPro" id="IPR029056">
    <property type="entry name" value="Ribokinase-like"/>
</dbReference>
<dbReference type="RefSeq" id="WP_094806572.1">
    <property type="nucleotide sequence ID" value="NZ_NEVT01000004.1"/>
</dbReference>
<dbReference type="NCBIfam" id="TIGR00687">
    <property type="entry name" value="pyridox_kin"/>
    <property type="match status" value="1"/>
</dbReference>
<dbReference type="Pfam" id="PF08543">
    <property type="entry name" value="Phos_pyr_kin"/>
    <property type="match status" value="1"/>
</dbReference>